<evidence type="ECO:0000313" key="1">
    <source>
        <dbReference type="EMBL" id="ASS96781.1"/>
    </source>
</evidence>
<evidence type="ECO:0000313" key="2">
    <source>
        <dbReference type="Proteomes" id="UP000214618"/>
    </source>
</evidence>
<dbReference type="EMBL" id="CP017704">
    <property type="protein sequence ID" value="ASS96781.1"/>
    <property type="molecule type" value="Genomic_DNA"/>
</dbReference>
<dbReference type="Proteomes" id="UP000214618">
    <property type="component" value="Chromosome"/>
</dbReference>
<proteinExistence type="predicted"/>
<dbReference type="AlphaFoldDB" id="A0A223ENK4"/>
<sequence>MEQWNFIYKLYKISANFNTLQADMWKLLSENKNDLKAVYSLVPKVSIDYAILEKTEPFTLFQSILIGMI</sequence>
<organism evidence="1 2">
    <name type="scientific">Peribacillus simplex NBRC 15720 = DSM 1321</name>
    <dbReference type="NCBI Taxonomy" id="1349754"/>
    <lineage>
        <taxon>Bacteria</taxon>
        <taxon>Bacillati</taxon>
        <taxon>Bacillota</taxon>
        <taxon>Bacilli</taxon>
        <taxon>Bacillales</taxon>
        <taxon>Bacillaceae</taxon>
        <taxon>Peribacillus</taxon>
    </lineage>
</organism>
<reference evidence="1 2" key="1">
    <citation type="submission" date="2016-10" db="EMBL/GenBank/DDBJ databases">
        <title>The whole genome sequencing and assembly of Bacillus simplex DSM 1321 strain.</title>
        <authorList>
            <person name="Park M.-K."/>
            <person name="Lee Y.-J."/>
            <person name="Yi H."/>
            <person name="Bahn Y.-S."/>
            <person name="Kim J.F."/>
            <person name="Lee D.-W."/>
        </authorList>
    </citation>
    <scope>NUCLEOTIDE SEQUENCE [LARGE SCALE GENOMIC DNA]</scope>
    <source>
        <strain evidence="1 2">DSM 1321</strain>
    </source>
</reference>
<protein>
    <submittedName>
        <fullName evidence="1">Uncharacterized protein</fullName>
    </submittedName>
</protein>
<gene>
    <name evidence="1" type="ORF">BS1321_24470</name>
</gene>
<name>A0A223ENK4_9BACI</name>
<accession>A0A223ENK4</accession>